<protein>
    <submittedName>
        <fullName evidence="15">Pickpocket protein 11</fullName>
    </submittedName>
</protein>
<evidence type="ECO:0000256" key="12">
    <source>
        <dbReference type="RuleBase" id="RU000679"/>
    </source>
</evidence>
<dbReference type="GO" id="GO:0015280">
    <property type="term" value="F:ligand-gated sodium channel activity"/>
    <property type="evidence" value="ECO:0007669"/>
    <property type="project" value="TreeGrafter"/>
</dbReference>
<dbReference type="PANTHER" id="PTHR11690:SF288">
    <property type="entry name" value="AMILORIDE-SENSITIVE NA+ CHANNEL-RELATED"/>
    <property type="match status" value="1"/>
</dbReference>
<evidence type="ECO:0000256" key="13">
    <source>
        <dbReference type="SAM" id="Phobius"/>
    </source>
</evidence>
<dbReference type="Gene3D" id="2.60.470.10">
    <property type="entry name" value="Acid-sensing ion channels like domains"/>
    <property type="match status" value="1"/>
</dbReference>
<feature type="transmembrane region" description="Helical" evidence="13">
    <location>
        <begin position="410"/>
        <end position="433"/>
    </location>
</feature>
<evidence type="ECO:0000256" key="11">
    <source>
        <dbReference type="ARBA" id="ARBA00023303"/>
    </source>
</evidence>
<dbReference type="AlphaFoldDB" id="A0A6J1LUU0"/>
<keyword evidence="8 12" id="KW-0406">Ion transport</keyword>
<dbReference type="OMA" id="FPQCDHT"/>
<accession>A0A6J1LUU0</accession>
<comment type="subcellular location">
    <subcellularLocation>
        <location evidence="1">Membrane</location>
        <topology evidence="1">Multi-pass membrane protein</topology>
    </subcellularLocation>
</comment>
<comment type="similarity">
    <text evidence="2 12">Belongs to the amiloride-sensitive sodium channel (TC 1.A.6) family.</text>
</comment>
<dbReference type="GO" id="GO:0005886">
    <property type="term" value="C:plasma membrane"/>
    <property type="evidence" value="ECO:0007669"/>
    <property type="project" value="TreeGrafter"/>
</dbReference>
<evidence type="ECO:0000313" key="14">
    <source>
        <dbReference type="Proteomes" id="UP000504633"/>
    </source>
</evidence>
<sequence length="466" mass="53330">MCTVIKLPACNDVNDDDKLALDRPKDRCSWFRRLTRIIIMILGFGLTIYVCVLSSERYFKYWVQTTIDRTDVHVSEIAFPAITICPTHVTPMAHSTRREQRLSMLYNLVQSFRWRISPPNHLNQLNINEFEEFQNQTLLNVDSILDLGYSCKDLFLECTWRRQEVDCCSLLFRKLKIGSCYVFNSIIAENADPTWPWSVADAGFKSALNIKVHRIVQGIRLTAIGVIVQEPGQYVGSSVTYSTDDRIVVGLQPQHFTADPGARARPVNMRYCYFRDELTQSFSECIVRCHLSYIAKKCECDHKLIPSTNPLNEKPLRLCTVADLTCIQQNGVSLFYMGNIIEESKDNVFNTTYCECYPTCDHTQYHAATFTDRLSGSDSRSDHIEVDVYFQEETLFSYRSTLHITMLDLMVSYGGIAGLFLGLSVLGAINFVLDRIIICSKPTPQPIKPDPENKKVLRFFTCNQNT</sequence>
<evidence type="ECO:0000256" key="4">
    <source>
        <dbReference type="ARBA" id="ARBA00022461"/>
    </source>
</evidence>
<keyword evidence="10 12" id="KW-0739">Sodium transport</keyword>
<gene>
    <name evidence="15" type="primary">LOC111599422</name>
</gene>
<dbReference type="RefSeq" id="XP_023170841.2">
    <property type="nucleotide sequence ID" value="XM_023315073.2"/>
</dbReference>
<dbReference type="OrthoDB" id="5874059at2759"/>
<dbReference type="KEGG" id="dhe:111599422"/>
<evidence type="ECO:0000256" key="10">
    <source>
        <dbReference type="ARBA" id="ARBA00023201"/>
    </source>
</evidence>
<evidence type="ECO:0000256" key="6">
    <source>
        <dbReference type="ARBA" id="ARBA00022989"/>
    </source>
</evidence>
<feature type="transmembrane region" description="Helical" evidence="13">
    <location>
        <begin position="34"/>
        <end position="55"/>
    </location>
</feature>
<keyword evidence="4 12" id="KW-0894">Sodium channel</keyword>
<evidence type="ECO:0000256" key="9">
    <source>
        <dbReference type="ARBA" id="ARBA00023136"/>
    </source>
</evidence>
<evidence type="ECO:0000256" key="5">
    <source>
        <dbReference type="ARBA" id="ARBA00022692"/>
    </source>
</evidence>
<evidence type="ECO:0000313" key="15">
    <source>
        <dbReference type="RefSeq" id="XP_023170841.2"/>
    </source>
</evidence>
<dbReference type="InterPro" id="IPR001873">
    <property type="entry name" value="ENaC"/>
</dbReference>
<keyword evidence="14" id="KW-1185">Reference proteome</keyword>
<dbReference type="Proteomes" id="UP000504633">
    <property type="component" value="Unplaced"/>
</dbReference>
<keyword evidence="11 12" id="KW-0407">Ion channel</keyword>
<keyword evidence="5 12" id="KW-0812">Transmembrane</keyword>
<reference evidence="15" key="1">
    <citation type="submission" date="2025-08" db="UniProtKB">
        <authorList>
            <consortium name="RefSeq"/>
        </authorList>
    </citation>
    <scope>IDENTIFICATION</scope>
    <source>
        <strain evidence="15">15085-1641.00</strain>
        <tissue evidence="15">Whole body</tissue>
    </source>
</reference>
<organism evidence="14 15">
    <name type="scientific">Drosophila hydei</name>
    <name type="common">Fruit fly</name>
    <dbReference type="NCBI Taxonomy" id="7224"/>
    <lineage>
        <taxon>Eukaryota</taxon>
        <taxon>Metazoa</taxon>
        <taxon>Ecdysozoa</taxon>
        <taxon>Arthropoda</taxon>
        <taxon>Hexapoda</taxon>
        <taxon>Insecta</taxon>
        <taxon>Pterygota</taxon>
        <taxon>Neoptera</taxon>
        <taxon>Endopterygota</taxon>
        <taxon>Diptera</taxon>
        <taxon>Brachycera</taxon>
        <taxon>Muscomorpha</taxon>
        <taxon>Ephydroidea</taxon>
        <taxon>Drosophilidae</taxon>
        <taxon>Drosophila</taxon>
    </lineage>
</organism>
<keyword evidence="9 13" id="KW-0472">Membrane</keyword>
<dbReference type="GeneID" id="111599422"/>
<keyword evidence="6 13" id="KW-1133">Transmembrane helix</keyword>
<proteinExistence type="inferred from homology"/>
<evidence type="ECO:0000256" key="1">
    <source>
        <dbReference type="ARBA" id="ARBA00004141"/>
    </source>
</evidence>
<evidence type="ECO:0000256" key="2">
    <source>
        <dbReference type="ARBA" id="ARBA00007193"/>
    </source>
</evidence>
<dbReference type="Pfam" id="PF00858">
    <property type="entry name" value="ASC"/>
    <property type="match status" value="1"/>
</dbReference>
<evidence type="ECO:0000256" key="7">
    <source>
        <dbReference type="ARBA" id="ARBA00023053"/>
    </source>
</evidence>
<dbReference type="Gene3D" id="1.10.287.770">
    <property type="entry name" value="YojJ-like"/>
    <property type="match status" value="1"/>
</dbReference>
<dbReference type="PANTHER" id="PTHR11690">
    <property type="entry name" value="AMILORIDE-SENSITIVE SODIUM CHANNEL-RELATED"/>
    <property type="match status" value="1"/>
</dbReference>
<evidence type="ECO:0000256" key="8">
    <source>
        <dbReference type="ARBA" id="ARBA00023065"/>
    </source>
</evidence>
<name>A0A6J1LUU0_DROHY</name>
<evidence type="ECO:0000256" key="3">
    <source>
        <dbReference type="ARBA" id="ARBA00022448"/>
    </source>
</evidence>
<keyword evidence="3 12" id="KW-0813">Transport</keyword>
<dbReference type="PRINTS" id="PR01078">
    <property type="entry name" value="AMINACHANNEL"/>
</dbReference>
<keyword evidence="7" id="KW-0915">Sodium</keyword>